<evidence type="ECO:0000256" key="4">
    <source>
        <dbReference type="ARBA" id="ARBA00022837"/>
    </source>
</evidence>
<dbReference type="PROSITE" id="PS00523">
    <property type="entry name" value="SULFATASE_1"/>
    <property type="match status" value="1"/>
</dbReference>
<comment type="similarity">
    <text evidence="1">Belongs to the sulfatase family.</text>
</comment>
<dbReference type="InterPro" id="IPR016024">
    <property type="entry name" value="ARM-type_fold"/>
</dbReference>
<reference evidence="7 8" key="1">
    <citation type="submission" date="2019-02" db="EMBL/GenBank/DDBJ databases">
        <title>Deep-cultivation of Planctomycetes and their phenomic and genomic characterization uncovers novel biology.</title>
        <authorList>
            <person name="Wiegand S."/>
            <person name="Jogler M."/>
            <person name="Boedeker C."/>
            <person name="Pinto D."/>
            <person name="Vollmers J."/>
            <person name="Rivas-Marin E."/>
            <person name="Kohn T."/>
            <person name="Peeters S.H."/>
            <person name="Heuer A."/>
            <person name="Rast P."/>
            <person name="Oberbeckmann S."/>
            <person name="Bunk B."/>
            <person name="Jeske O."/>
            <person name="Meyerdierks A."/>
            <person name="Storesund J.E."/>
            <person name="Kallscheuer N."/>
            <person name="Luecker S."/>
            <person name="Lage O.M."/>
            <person name="Pohl T."/>
            <person name="Merkel B.J."/>
            <person name="Hornburger P."/>
            <person name="Mueller R.-W."/>
            <person name="Bruemmer F."/>
            <person name="Labrenz M."/>
            <person name="Spormann A.M."/>
            <person name="Op den Camp H."/>
            <person name="Overmann J."/>
            <person name="Amann R."/>
            <person name="Jetten M.S.M."/>
            <person name="Mascher T."/>
            <person name="Medema M.H."/>
            <person name="Devos D.P."/>
            <person name="Kaster A.-K."/>
            <person name="Ovreas L."/>
            <person name="Rohde M."/>
            <person name="Galperin M.Y."/>
            <person name="Jogler C."/>
        </authorList>
    </citation>
    <scope>NUCLEOTIDE SEQUENCE [LARGE SCALE GENOMIC DNA]</scope>
    <source>
        <strain evidence="7 8">ETA_A8</strain>
    </source>
</reference>
<protein>
    <submittedName>
        <fullName evidence="7">Sulfatase</fullName>
    </submittedName>
</protein>
<evidence type="ECO:0000313" key="7">
    <source>
        <dbReference type="EMBL" id="QDU26188.1"/>
    </source>
</evidence>
<evidence type="ECO:0000259" key="6">
    <source>
        <dbReference type="Pfam" id="PF00884"/>
    </source>
</evidence>
<accession>A0A517Y7H7</accession>
<dbReference type="EMBL" id="CP036274">
    <property type="protein sequence ID" value="QDU26188.1"/>
    <property type="molecule type" value="Genomic_DNA"/>
</dbReference>
<keyword evidence="2" id="KW-0479">Metal-binding</keyword>
<dbReference type="SUPFAM" id="SSF48371">
    <property type="entry name" value="ARM repeat"/>
    <property type="match status" value="1"/>
</dbReference>
<evidence type="ECO:0000256" key="1">
    <source>
        <dbReference type="ARBA" id="ARBA00008779"/>
    </source>
</evidence>
<feature type="region of interest" description="Disordered" evidence="5">
    <location>
        <begin position="673"/>
        <end position="695"/>
    </location>
</feature>
<organism evidence="7 8">
    <name type="scientific">Anatilimnocola aggregata</name>
    <dbReference type="NCBI Taxonomy" id="2528021"/>
    <lineage>
        <taxon>Bacteria</taxon>
        <taxon>Pseudomonadati</taxon>
        <taxon>Planctomycetota</taxon>
        <taxon>Planctomycetia</taxon>
        <taxon>Pirellulales</taxon>
        <taxon>Pirellulaceae</taxon>
        <taxon>Anatilimnocola</taxon>
    </lineage>
</organism>
<dbReference type="PANTHER" id="PTHR42693">
    <property type="entry name" value="ARYLSULFATASE FAMILY MEMBER"/>
    <property type="match status" value="1"/>
</dbReference>
<dbReference type="InterPro" id="IPR017850">
    <property type="entry name" value="Alkaline_phosphatase_core_sf"/>
</dbReference>
<dbReference type="AlphaFoldDB" id="A0A517Y7H7"/>
<dbReference type="PANTHER" id="PTHR42693:SF53">
    <property type="entry name" value="ENDO-4-O-SULFATASE"/>
    <property type="match status" value="1"/>
</dbReference>
<keyword evidence="3" id="KW-0378">Hydrolase</keyword>
<dbReference type="CDD" id="cd16027">
    <property type="entry name" value="SGSH"/>
    <property type="match status" value="1"/>
</dbReference>
<dbReference type="InterPro" id="IPR050738">
    <property type="entry name" value="Sulfatase"/>
</dbReference>
<dbReference type="InterPro" id="IPR011989">
    <property type="entry name" value="ARM-like"/>
</dbReference>
<proteinExistence type="inferred from homology"/>
<dbReference type="GO" id="GO:0046872">
    <property type="term" value="F:metal ion binding"/>
    <property type="evidence" value="ECO:0007669"/>
    <property type="project" value="UniProtKB-KW"/>
</dbReference>
<evidence type="ECO:0000256" key="3">
    <source>
        <dbReference type="ARBA" id="ARBA00022801"/>
    </source>
</evidence>
<feature type="domain" description="Sulfatase N-terminal" evidence="6">
    <location>
        <begin position="85"/>
        <end position="354"/>
    </location>
</feature>
<dbReference type="InterPro" id="IPR024607">
    <property type="entry name" value="Sulfatase_CS"/>
</dbReference>
<dbReference type="SUPFAM" id="SSF53649">
    <property type="entry name" value="Alkaline phosphatase-like"/>
    <property type="match status" value="1"/>
</dbReference>
<dbReference type="KEGG" id="aagg:ETAA8_12630"/>
<name>A0A517Y7H7_9BACT</name>
<evidence type="ECO:0000313" key="8">
    <source>
        <dbReference type="Proteomes" id="UP000315017"/>
    </source>
</evidence>
<evidence type="ECO:0000256" key="5">
    <source>
        <dbReference type="SAM" id="MobiDB-lite"/>
    </source>
</evidence>
<dbReference type="Pfam" id="PF00884">
    <property type="entry name" value="Sulfatase"/>
    <property type="match status" value="1"/>
</dbReference>
<keyword evidence="4" id="KW-0106">Calcium</keyword>
<dbReference type="Gene3D" id="1.25.10.10">
    <property type="entry name" value="Leucine-rich Repeat Variant"/>
    <property type="match status" value="1"/>
</dbReference>
<dbReference type="InterPro" id="IPR000917">
    <property type="entry name" value="Sulfatase_N"/>
</dbReference>
<dbReference type="Proteomes" id="UP000315017">
    <property type="component" value="Chromosome"/>
</dbReference>
<evidence type="ECO:0000256" key="2">
    <source>
        <dbReference type="ARBA" id="ARBA00022723"/>
    </source>
</evidence>
<gene>
    <name evidence="7" type="ORF">ETAA8_12630</name>
</gene>
<sequence>MKTIWGSRIKYASDIENGAEGGIDSSRPAGEDPQERIGQAKIEVNRIIQIIAPLLRAIMKSLPHAPLGFLLLLLVCTLGVAADKPNILWLTSEDHGPQMGCYGDKLARTPNVDALAAKGMVFNRAWSVAPVCAPARTAIITGLYTSSSGGQHMRSMVSLPDDIKLYPQYLREAGYYCTNNSKEDYNVRKQRDLWSESSGNAHWSKRAEGQPFFAVFNSTKSHESQLRTRPHKQITDPAKVRVPVYHPETPEVRQDWAQYYDKVSEADADAGKRLQELDAAGLSADTIVFYYGDHGSGMPRSKRWPCNSGLHVPLVVFFPEKWKHLAPKEYQAGSKSDRLVSFVDLAPTLLSIVGTEPPQWMQGHAFAGKYQTEPQPYLFGERGRMDERMDLVRSVTDGRYVYLRNYFPHVSQAQHVDYQFATPTTRVWRKLFDDGKATEAQAIFWREPKAPEELYDLQSDPDEVRNLAGSAEHRAVLEKLRRAQREHLVAIRDVCFLPEGELHSRAESSTPYQLARDDEKYPQARIVAAAELASNLSPAALPELNKLLKDTDSAVRWWATLGYLMRGQEAVAGSEGAFREALSDHSPQVRIVAVQALGMYGSEEARTAALKVLGEAASPKVNGVLVSMSALAAIEALGDKASSLHPLVRELNPAGPSPDARYNSYVPRLIQNITPNATPAANPPKDKAKAKGKAK</sequence>
<dbReference type="GO" id="GO:0004065">
    <property type="term" value="F:arylsulfatase activity"/>
    <property type="evidence" value="ECO:0007669"/>
    <property type="project" value="TreeGrafter"/>
</dbReference>
<keyword evidence="8" id="KW-1185">Reference proteome</keyword>
<dbReference type="Gene3D" id="3.40.720.10">
    <property type="entry name" value="Alkaline Phosphatase, subunit A"/>
    <property type="match status" value="1"/>
</dbReference>